<gene>
    <name evidence="2" type="ORF">CBW65_00015</name>
</gene>
<proteinExistence type="predicted"/>
<keyword evidence="3" id="KW-1185">Reference proteome</keyword>
<dbReference type="OrthoDB" id="9828311at2"/>
<sequence length="144" mass="15186">MKKPFSILIGTAVMAVALTGVASAAKEVLPQSVTSFMQPVLGTIGLDSINCSSAVDTQIVLSKGEAWATSDTSAMMDYVYAKVSIYNPDGSFVNSGTDAQYYTTHAGASAADTSAWDYDDTAKGSHRYEKSGYNTVTHTTTANF</sequence>
<feature type="signal peptide" evidence="1">
    <location>
        <begin position="1"/>
        <end position="24"/>
    </location>
</feature>
<name>A0A1Y0IJL7_9BACL</name>
<evidence type="ECO:0000313" key="3">
    <source>
        <dbReference type="Proteomes" id="UP000195437"/>
    </source>
</evidence>
<organism evidence="2 3">
    <name type="scientific">Tumebacillus avium</name>
    <dbReference type="NCBI Taxonomy" id="1903704"/>
    <lineage>
        <taxon>Bacteria</taxon>
        <taxon>Bacillati</taxon>
        <taxon>Bacillota</taxon>
        <taxon>Bacilli</taxon>
        <taxon>Bacillales</taxon>
        <taxon>Alicyclobacillaceae</taxon>
        <taxon>Tumebacillus</taxon>
    </lineage>
</organism>
<keyword evidence="1" id="KW-0732">Signal</keyword>
<evidence type="ECO:0000256" key="1">
    <source>
        <dbReference type="SAM" id="SignalP"/>
    </source>
</evidence>
<feature type="chain" id="PRO_5012937217" evidence="1">
    <location>
        <begin position="25"/>
        <end position="144"/>
    </location>
</feature>
<dbReference type="RefSeq" id="WP_087455021.1">
    <property type="nucleotide sequence ID" value="NZ_CP021434.1"/>
</dbReference>
<accession>A0A1Y0IJL7</accession>
<protein>
    <submittedName>
        <fullName evidence="2">Uncharacterized protein</fullName>
    </submittedName>
</protein>
<evidence type="ECO:0000313" key="2">
    <source>
        <dbReference type="EMBL" id="ARU59633.1"/>
    </source>
</evidence>
<dbReference type="EMBL" id="CP021434">
    <property type="protein sequence ID" value="ARU59633.1"/>
    <property type="molecule type" value="Genomic_DNA"/>
</dbReference>
<dbReference type="AlphaFoldDB" id="A0A1Y0IJL7"/>
<dbReference type="KEGG" id="tum:CBW65_00015"/>
<reference evidence="3" key="1">
    <citation type="submission" date="2017-05" db="EMBL/GenBank/DDBJ databases">
        <authorList>
            <person name="Sung H."/>
        </authorList>
    </citation>
    <scope>NUCLEOTIDE SEQUENCE [LARGE SCALE GENOMIC DNA]</scope>
    <source>
        <strain evidence="3">AR23208</strain>
    </source>
</reference>
<dbReference type="Proteomes" id="UP000195437">
    <property type="component" value="Chromosome"/>
</dbReference>